<dbReference type="AlphaFoldDB" id="A0A7U2F1J9"/>
<evidence type="ECO:0000313" key="2">
    <source>
        <dbReference type="Proteomes" id="UP000663193"/>
    </source>
</evidence>
<organism evidence="1 2">
    <name type="scientific">Phaeosphaeria nodorum (strain SN15 / ATCC MYA-4574 / FGSC 10173)</name>
    <name type="common">Glume blotch fungus</name>
    <name type="synonym">Parastagonospora nodorum</name>
    <dbReference type="NCBI Taxonomy" id="321614"/>
    <lineage>
        <taxon>Eukaryota</taxon>
        <taxon>Fungi</taxon>
        <taxon>Dikarya</taxon>
        <taxon>Ascomycota</taxon>
        <taxon>Pezizomycotina</taxon>
        <taxon>Dothideomycetes</taxon>
        <taxon>Pleosporomycetidae</taxon>
        <taxon>Pleosporales</taxon>
        <taxon>Pleosporineae</taxon>
        <taxon>Phaeosphaeriaceae</taxon>
        <taxon>Parastagonospora</taxon>
    </lineage>
</organism>
<gene>
    <name evidence="1" type="ORF">JI435_409930</name>
</gene>
<dbReference type="EMBL" id="CP069029">
    <property type="protein sequence ID" value="QRC97000.1"/>
    <property type="molecule type" value="Genomic_DNA"/>
</dbReference>
<dbReference type="VEuPathDB" id="FungiDB:JI435_409930"/>
<feature type="non-terminal residue" evidence="1">
    <location>
        <position position="1"/>
    </location>
</feature>
<accession>A0A7U2F1J9</accession>
<reference evidence="2" key="1">
    <citation type="journal article" date="2021" name="BMC Genomics">
        <title>Chromosome-level genome assembly and manually-curated proteome of model necrotroph Parastagonospora nodorum Sn15 reveals a genome-wide trove of candidate effector homologs, and redundancy of virulence-related functions within an accessory chromosome.</title>
        <authorList>
            <person name="Bertazzoni S."/>
            <person name="Jones D.A.B."/>
            <person name="Phan H.T."/>
            <person name="Tan K.-C."/>
            <person name="Hane J.K."/>
        </authorList>
    </citation>
    <scope>NUCLEOTIDE SEQUENCE [LARGE SCALE GENOMIC DNA]</scope>
    <source>
        <strain evidence="2">SN15 / ATCC MYA-4574 / FGSC 10173)</strain>
    </source>
</reference>
<proteinExistence type="predicted"/>
<dbReference type="Proteomes" id="UP000663193">
    <property type="component" value="Chromosome 7"/>
</dbReference>
<evidence type="ECO:0000313" key="1">
    <source>
        <dbReference type="EMBL" id="QRC97000.1"/>
    </source>
</evidence>
<keyword evidence="2" id="KW-1185">Reference proteome</keyword>
<name>A0A7U2F1J9_PHANO</name>
<protein>
    <submittedName>
        <fullName evidence="1">Uncharacterized protein</fullName>
    </submittedName>
</protein>
<sequence length="129" mass="14680">LQRQPNFPTPHCLHLWTTPQSCLKGSRTSESRNITYNTFSMSIVLDESKAAIFFTASYVQPLQNASSKRRTERLFDHRVSYWVLADDVDAACGLQAERLHILGVLRDLDAFEHYCYSCIHDDDVAVGVT</sequence>